<dbReference type="Pfam" id="PF13566">
    <property type="entry name" value="DUF4130"/>
    <property type="match status" value="1"/>
</dbReference>
<dbReference type="EMBL" id="FONX01000016">
    <property type="protein sequence ID" value="SFF20131.1"/>
    <property type="molecule type" value="Genomic_DNA"/>
</dbReference>
<dbReference type="AlphaFoldDB" id="A0A1I2GU85"/>
<name>A0A1I2GU85_9BURK</name>
<reference evidence="4" key="1">
    <citation type="submission" date="2016-10" db="EMBL/GenBank/DDBJ databases">
        <authorList>
            <person name="Varghese N."/>
            <person name="Submissions S."/>
        </authorList>
    </citation>
    <scope>NUCLEOTIDE SEQUENCE [LARGE SCALE GENOMIC DNA]</scope>
    <source>
        <strain evidence="4">DSM 27981</strain>
    </source>
</reference>
<dbReference type="OrthoDB" id="5290748at2"/>
<gene>
    <name evidence="3" type="ORF">SAMN04489711_11688</name>
</gene>
<evidence type="ECO:0000256" key="1">
    <source>
        <dbReference type="SAM" id="MobiDB-lite"/>
    </source>
</evidence>
<keyword evidence="4" id="KW-1185">Reference proteome</keyword>
<accession>A0A1I2GU85</accession>
<feature type="compositionally biased region" description="Low complexity" evidence="1">
    <location>
        <begin position="54"/>
        <end position="64"/>
    </location>
</feature>
<dbReference type="NCBIfam" id="TIGR03915">
    <property type="entry name" value="SAM_7_link_chp"/>
    <property type="match status" value="1"/>
</dbReference>
<protein>
    <submittedName>
        <fullName evidence="3">DNA polymerase</fullName>
    </submittedName>
</protein>
<dbReference type="InterPro" id="IPR023875">
    <property type="entry name" value="DNA_repair_put"/>
</dbReference>
<dbReference type="InterPro" id="IPR025404">
    <property type="entry name" value="DUF4130"/>
</dbReference>
<evidence type="ECO:0000313" key="4">
    <source>
        <dbReference type="Proteomes" id="UP000199119"/>
    </source>
</evidence>
<dbReference type="Proteomes" id="UP000199119">
    <property type="component" value="Unassembled WGS sequence"/>
</dbReference>
<feature type="domain" description="DUF4130" evidence="2">
    <location>
        <begin position="93"/>
        <end position="252"/>
    </location>
</feature>
<feature type="region of interest" description="Disordered" evidence="1">
    <location>
        <begin position="54"/>
        <end position="74"/>
    </location>
</feature>
<dbReference type="RefSeq" id="WP_092941118.1">
    <property type="nucleotide sequence ID" value="NZ_FONX01000016.1"/>
</dbReference>
<evidence type="ECO:0000313" key="3">
    <source>
        <dbReference type="EMBL" id="SFF20131.1"/>
    </source>
</evidence>
<proteinExistence type="predicted"/>
<dbReference type="STRING" id="1177982.SAMN04489711_11688"/>
<evidence type="ECO:0000259" key="2">
    <source>
        <dbReference type="Pfam" id="PF13566"/>
    </source>
</evidence>
<sequence>MQRSITLSHAADWPGFRQAARACLQAGLPPEAVHWQVAGDAESDLFAAEPLPTEAAPADAASDANEGQPQPPTARVPRAFLALAEHAALHSDPERHALLYRALWRLAREPALRHDALDPDLARLQRLAAAVRRDMHKMRAFVRFRAVDDGQAQPLHVAWFEPDHHIARANAAFFVQRFTQMRWAILTPECSLRWDAGALQTGPGATRAEAPPPDAGEALWLTYYRHTFNPARLKLDMMRREMPTRYWKNLPEAALIDGLARDAHERSARMVAAGGTVPQRRITATR</sequence>
<organism evidence="3 4">
    <name type="scientific">Paracidovorax wautersii</name>
    <dbReference type="NCBI Taxonomy" id="1177982"/>
    <lineage>
        <taxon>Bacteria</taxon>
        <taxon>Pseudomonadati</taxon>
        <taxon>Pseudomonadota</taxon>
        <taxon>Betaproteobacteria</taxon>
        <taxon>Burkholderiales</taxon>
        <taxon>Comamonadaceae</taxon>
        <taxon>Paracidovorax</taxon>
    </lineage>
</organism>